<dbReference type="InterPro" id="IPR028359">
    <property type="entry name" value="UDP_ManNAc/GlcNAc_DH"/>
</dbReference>
<dbReference type="NCBIfam" id="NF008286">
    <property type="entry name" value="PRK11064.1"/>
    <property type="match status" value="1"/>
</dbReference>
<dbReference type="Pfam" id="PF03721">
    <property type="entry name" value="UDPG_MGDP_dh_N"/>
    <property type="match status" value="1"/>
</dbReference>
<dbReference type="SUPFAM" id="SSF52413">
    <property type="entry name" value="UDP-glucose/GDP-mannose dehydrogenase C-terminal domain"/>
    <property type="match status" value="1"/>
</dbReference>
<protein>
    <submittedName>
        <fullName evidence="5">UDP-N-acetyl-D-mannosamine dehydrogenase</fullName>
    </submittedName>
</protein>
<keyword evidence="6" id="KW-1185">Reference proteome</keyword>
<evidence type="ECO:0000313" key="6">
    <source>
        <dbReference type="Proteomes" id="UP000239936"/>
    </source>
</evidence>
<dbReference type="Pfam" id="PF00984">
    <property type="entry name" value="UDPG_MGDP_dh"/>
    <property type="match status" value="1"/>
</dbReference>
<dbReference type="GO" id="GO:0016628">
    <property type="term" value="F:oxidoreductase activity, acting on the CH-CH group of donors, NAD or NADP as acceptor"/>
    <property type="evidence" value="ECO:0007669"/>
    <property type="project" value="InterPro"/>
</dbReference>
<dbReference type="Proteomes" id="UP000239936">
    <property type="component" value="Unassembled WGS sequence"/>
</dbReference>
<dbReference type="GO" id="GO:0000271">
    <property type="term" value="P:polysaccharide biosynthetic process"/>
    <property type="evidence" value="ECO:0007669"/>
    <property type="project" value="InterPro"/>
</dbReference>
<keyword evidence="1" id="KW-0560">Oxidoreductase</keyword>
<dbReference type="Gene3D" id="3.40.50.720">
    <property type="entry name" value="NAD(P)-binding Rossmann-like Domain"/>
    <property type="match status" value="2"/>
</dbReference>
<dbReference type="PANTHER" id="PTHR43491">
    <property type="entry name" value="UDP-N-ACETYL-D-MANNOSAMINE DEHYDROGENASE"/>
    <property type="match status" value="1"/>
</dbReference>
<evidence type="ECO:0000313" key="5">
    <source>
        <dbReference type="EMBL" id="PQJ96087.1"/>
    </source>
</evidence>
<reference evidence="5 6" key="1">
    <citation type="submission" date="2018-01" db="EMBL/GenBank/DDBJ databases">
        <title>The complete genome sequence of Chromatium okenii LaCa, a purple sulfur bacterium with a turbulent life.</title>
        <authorList>
            <person name="Luedin S.M."/>
            <person name="Liechti N."/>
            <person name="Storelli N."/>
            <person name="Danza F."/>
            <person name="Wittwer M."/>
            <person name="Pothier J.F."/>
            <person name="Tonolla M.A."/>
        </authorList>
    </citation>
    <scope>NUCLEOTIDE SEQUENCE [LARGE SCALE GENOMIC DNA]</scope>
    <source>
        <strain evidence="5 6">LaCa</strain>
    </source>
</reference>
<keyword evidence="2" id="KW-0520">NAD</keyword>
<evidence type="ECO:0000256" key="1">
    <source>
        <dbReference type="ARBA" id="ARBA00023002"/>
    </source>
</evidence>
<gene>
    <name evidence="5" type="ORF">CXB77_09710</name>
</gene>
<dbReference type="InterPro" id="IPR036291">
    <property type="entry name" value="NAD(P)-bd_dom_sf"/>
</dbReference>
<dbReference type="SUPFAM" id="SSF51735">
    <property type="entry name" value="NAD(P)-binding Rossmann-fold domains"/>
    <property type="match status" value="1"/>
</dbReference>
<evidence type="ECO:0000256" key="2">
    <source>
        <dbReference type="ARBA" id="ARBA00023027"/>
    </source>
</evidence>
<dbReference type="AlphaFoldDB" id="A0A2S7XQS0"/>
<dbReference type="InterPro" id="IPR008927">
    <property type="entry name" value="6-PGluconate_DH-like_C_sf"/>
</dbReference>
<dbReference type="GO" id="GO:0016616">
    <property type="term" value="F:oxidoreductase activity, acting on the CH-OH group of donors, NAD or NADP as acceptor"/>
    <property type="evidence" value="ECO:0007669"/>
    <property type="project" value="InterPro"/>
</dbReference>
<comment type="caution">
    <text evidence="5">The sequence shown here is derived from an EMBL/GenBank/DDBJ whole genome shotgun (WGS) entry which is preliminary data.</text>
</comment>
<dbReference type="PIRSF" id="PIRSF500136">
    <property type="entry name" value="UDP_ManNAc_DH"/>
    <property type="match status" value="1"/>
</dbReference>
<dbReference type="SMART" id="SM00984">
    <property type="entry name" value="UDPG_MGDP_dh_C"/>
    <property type="match status" value="1"/>
</dbReference>
<sequence length="422" mass="45840">MSHIDPQFRKLCVMGLGYIGLPTASLLASKGFDVHGVDVTPQVVETINAGRIHIREPELDILVKSAVQSGRLKAETQPAPADVFILAVPTPFKDGYQPDLTYVEAATRAIAPYLVAGNLVILESTSPVGTTELVAQWLAEERPDLQLPGRGNDTADAAAMIRVAHCPERVLPGQIIRELVDNDRIVGGVDELSTATAADFYHQFVAGKVLTTDSRTAELAKLTENTFRDVNIALANELGQICDHLGVDVWELIQLANHHPRVNILRPGPGVGGHCIAVDPWFIVHSAPEQSRLIRTAREVNTAKPELVVAKARAKAARIQNPTIACFGLAYKPDIDDLRESPAVEIALHLAHERIGRVLAVEPHIDVLPKALAEAGVELRGADDALAEADIVLGLVAHRRFQKLSRQILQEKIVIDTCGLWR</sequence>
<comment type="similarity">
    <text evidence="3">Belongs to the UDP-glucose/GDP-mannose dehydrogenase family.</text>
</comment>
<dbReference type="InterPro" id="IPR001732">
    <property type="entry name" value="UDP-Glc/GDP-Man_DH_N"/>
</dbReference>
<dbReference type="RefSeq" id="WP_105073724.1">
    <property type="nucleotide sequence ID" value="NZ_JAFLKP010000372.1"/>
</dbReference>
<evidence type="ECO:0000259" key="4">
    <source>
        <dbReference type="SMART" id="SM00984"/>
    </source>
</evidence>
<dbReference type="SUPFAM" id="SSF48179">
    <property type="entry name" value="6-phosphogluconate dehydrogenase C-terminal domain-like"/>
    <property type="match status" value="1"/>
</dbReference>
<evidence type="ECO:0000256" key="3">
    <source>
        <dbReference type="PIRNR" id="PIRNR000124"/>
    </source>
</evidence>
<dbReference type="GO" id="GO:0051287">
    <property type="term" value="F:NAD binding"/>
    <property type="evidence" value="ECO:0007669"/>
    <property type="project" value="InterPro"/>
</dbReference>
<dbReference type="InterPro" id="IPR014026">
    <property type="entry name" value="UDP-Glc/GDP-Man_DH_dimer"/>
</dbReference>
<dbReference type="PANTHER" id="PTHR43491:SF1">
    <property type="entry name" value="UDP-N-ACETYL-D-MANNOSAMINE DEHYDROGENASE"/>
    <property type="match status" value="1"/>
</dbReference>
<feature type="domain" description="UDP-glucose/GDP-mannose dehydrogenase C-terminal" evidence="4">
    <location>
        <begin position="325"/>
        <end position="422"/>
    </location>
</feature>
<dbReference type="InterPro" id="IPR017476">
    <property type="entry name" value="UDP-Glc/GDP-Man"/>
</dbReference>
<dbReference type="PIRSF" id="PIRSF000124">
    <property type="entry name" value="UDPglc_GDPman_dh"/>
    <property type="match status" value="1"/>
</dbReference>
<dbReference type="Pfam" id="PF03720">
    <property type="entry name" value="UDPG_MGDP_dh_C"/>
    <property type="match status" value="1"/>
</dbReference>
<organism evidence="5 6">
    <name type="scientific">Chromatium okenii</name>
    <dbReference type="NCBI Taxonomy" id="61644"/>
    <lineage>
        <taxon>Bacteria</taxon>
        <taxon>Pseudomonadati</taxon>
        <taxon>Pseudomonadota</taxon>
        <taxon>Gammaproteobacteria</taxon>
        <taxon>Chromatiales</taxon>
        <taxon>Chromatiaceae</taxon>
        <taxon>Chromatium</taxon>
    </lineage>
</organism>
<dbReference type="InterPro" id="IPR014027">
    <property type="entry name" value="UDP-Glc/GDP-Man_DH_C"/>
</dbReference>
<dbReference type="NCBIfam" id="TIGR03026">
    <property type="entry name" value="NDP-sugDHase"/>
    <property type="match status" value="1"/>
</dbReference>
<proteinExistence type="inferred from homology"/>
<dbReference type="OrthoDB" id="9803238at2"/>
<dbReference type="InterPro" id="IPR036220">
    <property type="entry name" value="UDP-Glc/GDP-Man_DH_C_sf"/>
</dbReference>
<name>A0A2S7XQS0_9GAMM</name>
<accession>A0A2S7XQS0</accession>
<dbReference type="EMBL" id="PPGH01000035">
    <property type="protein sequence ID" value="PQJ96087.1"/>
    <property type="molecule type" value="Genomic_DNA"/>
</dbReference>